<sequence length="394" mass="42793">MYGEDSCGRKVSLLNDSPSSNTFSRPRVPTLSTRSRPSTSSLSSCTSREGYNSSRSSFSGSPPRHSHSPPTPPLVRLDSQSSLSQTTPSPMTPQYGFEPMDQHMKREQNQTPYYNNYNNRANGYPQLQETPQQPYYNLTSQQQPLPRMSDFGMDDDGFHSHGQGAKLQPLQTQLSMPYSSDAMSQISAETYQTPTSANTTTSLPPISAPSTSATIKTDPTTPITTSNNAAASNKTPTAKKKYPCPHATRFNCADTFTTSGHAARHGKKHTGEKNILCPTCNKAFTRKDNMKQHERTHKGGSRASSTAASPVIGTKSASRKSSMSNSEFMDVDEGQVEGSRGGRAQRPKMRSELSEIMEGIDRENNGRINSDGDEDGEGESPGLDALATAAIEMS</sequence>
<gene>
    <name evidence="8" type="ORF">N7G274_003891</name>
</gene>
<feature type="compositionally biased region" description="Polar residues" evidence="6">
    <location>
        <begin position="14"/>
        <end position="23"/>
    </location>
</feature>
<feature type="region of interest" description="Disordered" evidence="6">
    <location>
        <begin position="194"/>
        <end position="244"/>
    </location>
</feature>
<dbReference type="Proteomes" id="UP001590950">
    <property type="component" value="Unassembled WGS sequence"/>
</dbReference>
<feature type="compositionally biased region" description="Low complexity" evidence="6">
    <location>
        <begin position="214"/>
        <end position="225"/>
    </location>
</feature>
<evidence type="ECO:0000256" key="2">
    <source>
        <dbReference type="ARBA" id="ARBA00022737"/>
    </source>
</evidence>
<evidence type="ECO:0000256" key="4">
    <source>
        <dbReference type="ARBA" id="ARBA00022833"/>
    </source>
</evidence>
<evidence type="ECO:0000256" key="5">
    <source>
        <dbReference type="PROSITE-ProRule" id="PRU00042"/>
    </source>
</evidence>
<feature type="domain" description="C2H2-type" evidence="7">
    <location>
        <begin position="275"/>
        <end position="302"/>
    </location>
</feature>
<dbReference type="PROSITE" id="PS00028">
    <property type="entry name" value="ZINC_FINGER_C2H2_1"/>
    <property type="match status" value="1"/>
</dbReference>
<name>A0ABR4ADM4_9LECA</name>
<dbReference type="InterPro" id="IPR013087">
    <property type="entry name" value="Znf_C2H2_type"/>
</dbReference>
<keyword evidence="3 5" id="KW-0863">Zinc-finger</keyword>
<comment type="caution">
    <text evidence="8">The sequence shown here is derived from an EMBL/GenBank/DDBJ whole genome shotgun (WGS) entry which is preliminary data.</text>
</comment>
<keyword evidence="1" id="KW-0479">Metal-binding</keyword>
<dbReference type="Gene3D" id="3.30.160.60">
    <property type="entry name" value="Classic Zinc Finger"/>
    <property type="match status" value="2"/>
</dbReference>
<feature type="region of interest" description="Disordered" evidence="6">
    <location>
        <begin position="287"/>
        <end position="394"/>
    </location>
</feature>
<dbReference type="PROSITE" id="PS50157">
    <property type="entry name" value="ZINC_FINGER_C2H2_2"/>
    <property type="match status" value="2"/>
</dbReference>
<accession>A0ABR4ADM4</accession>
<evidence type="ECO:0000256" key="1">
    <source>
        <dbReference type="ARBA" id="ARBA00022723"/>
    </source>
</evidence>
<protein>
    <recommendedName>
        <fullName evidence="7">C2H2-type domain-containing protein</fullName>
    </recommendedName>
</protein>
<organism evidence="8 9">
    <name type="scientific">Stereocaulon virgatum</name>
    <dbReference type="NCBI Taxonomy" id="373712"/>
    <lineage>
        <taxon>Eukaryota</taxon>
        <taxon>Fungi</taxon>
        <taxon>Dikarya</taxon>
        <taxon>Ascomycota</taxon>
        <taxon>Pezizomycotina</taxon>
        <taxon>Lecanoromycetes</taxon>
        <taxon>OSLEUM clade</taxon>
        <taxon>Lecanoromycetidae</taxon>
        <taxon>Lecanorales</taxon>
        <taxon>Lecanorineae</taxon>
        <taxon>Stereocaulaceae</taxon>
        <taxon>Stereocaulon</taxon>
    </lineage>
</organism>
<evidence type="ECO:0000256" key="6">
    <source>
        <dbReference type="SAM" id="MobiDB-lite"/>
    </source>
</evidence>
<evidence type="ECO:0000259" key="7">
    <source>
        <dbReference type="PROSITE" id="PS50157"/>
    </source>
</evidence>
<dbReference type="PANTHER" id="PTHR23226">
    <property type="entry name" value="ZINC FINGER AND SCAN DOMAIN-CONTAINING"/>
    <property type="match status" value="1"/>
</dbReference>
<dbReference type="InterPro" id="IPR036236">
    <property type="entry name" value="Znf_C2H2_sf"/>
</dbReference>
<feature type="region of interest" description="Disordered" evidence="6">
    <location>
        <begin position="1"/>
        <end position="130"/>
    </location>
</feature>
<feature type="compositionally biased region" description="Polar residues" evidence="6">
    <location>
        <begin position="194"/>
        <end position="213"/>
    </location>
</feature>
<feature type="compositionally biased region" description="Low complexity" evidence="6">
    <location>
        <begin position="79"/>
        <end position="94"/>
    </location>
</feature>
<feature type="compositionally biased region" description="Low complexity" evidence="6">
    <location>
        <begin position="24"/>
        <end position="63"/>
    </location>
</feature>
<feature type="compositionally biased region" description="Polar residues" evidence="6">
    <location>
        <begin position="226"/>
        <end position="236"/>
    </location>
</feature>
<reference evidence="8 9" key="1">
    <citation type="submission" date="2024-09" db="EMBL/GenBank/DDBJ databases">
        <title>Rethinking Asexuality: The Enigmatic Case of Functional Sexual Genes in Lepraria (Stereocaulaceae).</title>
        <authorList>
            <person name="Doellman M."/>
            <person name="Sun Y."/>
            <person name="Barcenas-Pena A."/>
            <person name="Lumbsch H.T."/>
            <person name="Grewe F."/>
        </authorList>
    </citation>
    <scope>NUCLEOTIDE SEQUENCE [LARGE SCALE GENOMIC DNA]</scope>
    <source>
        <strain evidence="8 9">Mercado 3170</strain>
    </source>
</reference>
<dbReference type="EMBL" id="JBEFKJ010000011">
    <property type="protein sequence ID" value="KAL2043584.1"/>
    <property type="molecule type" value="Genomic_DNA"/>
</dbReference>
<proteinExistence type="predicted"/>
<feature type="domain" description="C2H2-type" evidence="7">
    <location>
        <begin position="242"/>
        <end position="274"/>
    </location>
</feature>
<dbReference type="SUPFAM" id="SSF57667">
    <property type="entry name" value="beta-beta-alpha zinc fingers"/>
    <property type="match status" value="1"/>
</dbReference>
<dbReference type="SMART" id="SM00355">
    <property type="entry name" value="ZnF_C2H2"/>
    <property type="match status" value="1"/>
</dbReference>
<keyword evidence="2" id="KW-0677">Repeat</keyword>
<keyword evidence="4" id="KW-0862">Zinc</keyword>
<evidence type="ECO:0000256" key="3">
    <source>
        <dbReference type="ARBA" id="ARBA00022771"/>
    </source>
</evidence>
<feature type="compositionally biased region" description="Basic and acidic residues" evidence="6">
    <location>
        <begin position="349"/>
        <end position="365"/>
    </location>
</feature>
<keyword evidence="9" id="KW-1185">Reference proteome</keyword>
<evidence type="ECO:0000313" key="9">
    <source>
        <dbReference type="Proteomes" id="UP001590950"/>
    </source>
</evidence>
<evidence type="ECO:0000313" key="8">
    <source>
        <dbReference type="EMBL" id="KAL2043584.1"/>
    </source>
</evidence>